<organism evidence="6 7">
    <name type="scientific">Methylobacterium isbiliense</name>
    <dbReference type="NCBI Taxonomy" id="315478"/>
    <lineage>
        <taxon>Bacteria</taxon>
        <taxon>Pseudomonadati</taxon>
        <taxon>Pseudomonadota</taxon>
        <taxon>Alphaproteobacteria</taxon>
        <taxon>Hyphomicrobiales</taxon>
        <taxon>Methylobacteriaceae</taxon>
        <taxon>Methylobacterium</taxon>
    </lineage>
</organism>
<dbReference type="PRINTS" id="PR00502">
    <property type="entry name" value="NUDIXFAMILY"/>
</dbReference>
<evidence type="ECO:0000256" key="4">
    <source>
        <dbReference type="HAMAP-Rule" id="MF_00298"/>
    </source>
</evidence>
<dbReference type="EMBL" id="BPQQ01000031">
    <property type="protein sequence ID" value="GJE00990.1"/>
    <property type="molecule type" value="Genomic_DNA"/>
</dbReference>
<dbReference type="Proteomes" id="UP001055153">
    <property type="component" value="Unassembled WGS sequence"/>
</dbReference>
<dbReference type="CDD" id="cd03671">
    <property type="entry name" value="NUDIX_Ap4A_hydrolase_plant_like"/>
    <property type="match status" value="1"/>
</dbReference>
<dbReference type="HAMAP" id="MF_00298">
    <property type="entry name" value="Nudix_RppH"/>
    <property type="match status" value="1"/>
</dbReference>
<reference evidence="6" key="2">
    <citation type="submission" date="2021-08" db="EMBL/GenBank/DDBJ databases">
        <authorList>
            <person name="Tani A."/>
            <person name="Ola A."/>
            <person name="Ogura Y."/>
            <person name="Katsura K."/>
            <person name="Hayashi T."/>
        </authorList>
    </citation>
    <scope>NUCLEOTIDE SEQUENCE</scope>
    <source>
        <strain evidence="6">DSM 17168</strain>
    </source>
</reference>
<dbReference type="PANTHER" id="PTHR11839:SF22">
    <property type="entry name" value="NUDIX HYDROLASE 26, CHLOROPLASTIC"/>
    <property type="match status" value="1"/>
</dbReference>
<dbReference type="NCBIfam" id="NF001938">
    <property type="entry name" value="PRK00714.1-5"/>
    <property type="match status" value="1"/>
</dbReference>
<keyword evidence="3 4" id="KW-0378">Hydrolase</keyword>
<evidence type="ECO:0000259" key="5">
    <source>
        <dbReference type="PROSITE" id="PS51462"/>
    </source>
</evidence>
<comment type="caution">
    <text evidence="6">The sequence shown here is derived from an EMBL/GenBank/DDBJ whole genome shotgun (WGS) entry which is preliminary data.</text>
</comment>
<dbReference type="InterPro" id="IPR015797">
    <property type="entry name" value="NUDIX_hydrolase-like_dom_sf"/>
</dbReference>
<evidence type="ECO:0000256" key="1">
    <source>
        <dbReference type="ARBA" id="ARBA00001936"/>
    </source>
</evidence>
<name>A0ABQ4SCU2_9HYPH</name>
<comment type="cofactor">
    <cofactor evidence="1">
        <name>Mn(2+)</name>
        <dbReference type="ChEBI" id="CHEBI:29035"/>
    </cofactor>
</comment>
<dbReference type="InterPro" id="IPR000086">
    <property type="entry name" value="NUDIX_hydrolase_dom"/>
</dbReference>
<dbReference type="InterPro" id="IPR020084">
    <property type="entry name" value="NUDIX_hydrolase_CS"/>
</dbReference>
<dbReference type="RefSeq" id="WP_373324694.1">
    <property type="nucleotide sequence ID" value="NZ_BPQQ01000031.1"/>
</dbReference>
<dbReference type="Pfam" id="PF00293">
    <property type="entry name" value="NUDIX"/>
    <property type="match status" value="1"/>
</dbReference>
<comment type="similarity">
    <text evidence="4">Belongs to the Nudix hydrolase family. RppH subfamily.</text>
</comment>
<comment type="function">
    <text evidence="4">Accelerates the degradation of transcripts by removing pyrophosphate from the 5'-end of triphosphorylated RNA, leading to a more labile monophosphorylated state that can stimulate subsequent ribonuclease cleavage.</text>
</comment>
<evidence type="ECO:0000256" key="2">
    <source>
        <dbReference type="ARBA" id="ARBA00001946"/>
    </source>
</evidence>
<evidence type="ECO:0000256" key="3">
    <source>
        <dbReference type="ARBA" id="ARBA00022801"/>
    </source>
</evidence>
<dbReference type="EC" id="3.6.1.-" evidence="4"/>
<dbReference type="InterPro" id="IPR022927">
    <property type="entry name" value="RppH"/>
</dbReference>
<dbReference type="PANTHER" id="PTHR11839">
    <property type="entry name" value="UDP/ADP-SUGAR PYROPHOSPHATASE"/>
    <property type="match status" value="1"/>
</dbReference>
<feature type="short sequence motif" description="Nudix box" evidence="4">
    <location>
        <begin position="59"/>
        <end position="80"/>
    </location>
</feature>
<comment type="cofactor">
    <cofactor evidence="4">
        <name>a divalent metal cation</name>
        <dbReference type="ChEBI" id="CHEBI:60240"/>
    </cofactor>
</comment>
<evidence type="ECO:0000313" key="7">
    <source>
        <dbReference type="Proteomes" id="UP001055153"/>
    </source>
</evidence>
<gene>
    <name evidence="6" type="primary">rppH_2</name>
    <name evidence="4" type="synonym">nudH</name>
    <name evidence="4" type="synonym">rppH</name>
    <name evidence="6" type="ORF">GMJLKIPL_2918</name>
</gene>
<dbReference type="SUPFAM" id="SSF55811">
    <property type="entry name" value="Nudix"/>
    <property type="match status" value="1"/>
</dbReference>
<dbReference type="InterPro" id="IPR020476">
    <property type="entry name" value="Nudix_hydrolase"/>
</dbReference>
<comment type="cofactor">
    <cofactor evidence="2">
        <name>Mg(2+)</name>
        <dbReference type="ChEBI" id="CHEBI:18420"/>
    </cofactor>
</comment>
<protein>
    <recommendedName>
        <fullName evidence="4">RNA pyrophosphohydrolase</fullName>
        <ecNumber evidence="4">3.6.1.-</ecNumber>
    </recommendedName>
    <alternativeName>
        <fullName evidence="4">(Di)nucleoside polyphosphate hydrolase</fullName>
    </alternativeName>
</protein>
<dbReference type="PROSITE" id="PS51462">
    <property type="entry name" value="NUDIX"/>
    <property type="match status" value="1"/>
</dbReference>
<dbReference type="Gene3D" id="3.90.79.10">
    <property type="entry name" value="Nucleoside Triphosphate Pyrophosphohydrolase"/>
    <property type="match status" value="1"/>
</dbReference>
<evidence type="ECO:0000313" key="6">
    <source>
        <dbReference type="EMBL" id="GJE00990.1"/>
    </source>
</evidence>
<proteinExistence type="inferred from homology"/>
<reference evidence="6" key="1">
    <citation type="journal article" date="2021" name="Front. Microbiol.">
        <title>Comprehensive Comparative Genomics and Phenotyping of Methylobacterium Species.</title>
        <authorList>
            <person name="Alessa O."/>
            <person name="Ogura Y."/>
            <person name="Fujitani Y."/>
            <person name="Takami H."/>
            <person name="Hayashi T."/>
            <person name="Sahin N."/>
            <person name="Tani A."/>
        </authorList>
    </citation>
    <scope>NUCLEOTIDE SEQUENCE</scope>
    <source>
        <strain evidence="6">DSM 17168</strain>
    </source>
</reference>
<accession>A0ABQ4SCU2</accession>
<feature type="domain" description="Nudix hydrolase" evidence="5">
    <location>
        <begin position="18"/>
        <end position="174"/>
    </location>
</feature>
<dbReference type="PROSITE" id="PS00893">
    <property type="entry name" value="NUDIX_BOX"/>
    <property type="match status" value="1"/>
</dbReference>
<keyword evidence="7" id="KW-1185">Reference proteome</keyword>
<sequence length="183" mass="19995">MTPPVTRATGGSALADLPYRPCVGIALFNRDGLVFAGRRRLDGPIEGGEGGHAWQMPQGGIDAGETPRAAALRELYEETNVAAGSVRLLAEAPGWYSYDLPTFAAGQLWKGRYRGQTQKWFAFAFEGDEAEIDIHRPAGGAHKPEFDAWRWAPLPDLADLIIPFKRPVYEQVIAAFSPFARPA</sequence>